<name>A0ABV7S4Z6_9RHOB</name>
<accession>A0ABV7S4Z6</accession>
<evidence type="ECO:0008006" key="3">
    <source>
        <dbReference type="Google" id="ProtNLM"/>
    </source>
</evidence>
<evidence type="ECO:0000313" key="2">
    <source>
        <dbReference type="Proteomes" id="UP001595596"/>
    </source>
</evidence>
<dbReference type="EMBL" id="JBHRXE010000058">
    <property type="protein sequence ID" value="MFC3571386.1"/>
    <property type="molecule type" value="Genomic_DNA"/>
</dbReference>
<proteinExistence type="predicted"/>
<gene>
    <name evidence="1" type="ORF">ACFOMP_18180</name>
</gene>
<organism evidence="1 2">
    <name type="scientific">Paracoccus simplex</name>
    <dbReference type="NCBI Taxonomy" id="2086346"/>
    <lineage>
        <taxon>Bacteria</taxon>
        <taxon>Pseudomonadati</taxon>
        <taxon>Pseudomonadota</taxon>
        <taxon>Alphaproteobacteria</taxon>
        <taxon>Rhodobacterales</taxon>
        <taxon>Paracoccaceae</taxon>
        <taxon>Paracoccus</taxon>
    </lineage>
</organism>
<reference evidence="2" key="1">
    <citation type="journal article" date="2019" name="Int. J. Syst. Evol. Microbiol.">
        <title>The Global Catalogue of Microorganisms (GCM) 10K type strain sequencing project: providing services to taxonomists for standard genome sequencing and annotation.</title>
        <authorList>
            <consortium name="The Broad Institute Genomics Platform"/>
            <consortium name="The Broad Institute Genome Sequencing Center for Infectious Disease"/>
            <person name="Wu L."/>
            <person name="Ma J."/>
        </authorList>
    </citation>
    <scope>NUCLEOTIDE SEQUENCE [LARGE SCALE GENOMIC DNA]</scope>
    <source>
        <strain evidence="2">VKM B-3226</strain>
    </source>
</reference>
<comment type="caution">
    <text evidence="1">The sequence shown here is derived from an EMBL/GenBank/DDBJ whole genome shotgun (WGS) entry which is preliminary data.</text>
</comment>
<protein>
    <recommendedName>
        <fullName evidence="3">DNA-binding protein</fullName>
    </recommendedName>
</protein>
<keyword evidence="2" id="KW-1185">Reference proteome</keyword>
<dbReference type="Proteomes" id="UP001595596">
    <property type="component" value="Unassembled WGS sequence"/>
</dbReference>
<dbReference type="RefSeq" id="WP_379033198.1">
    <property type="nucleotide sequence ID" value="NZ_JBHRXE010000058.1"/>
</dbReference>
<sequence>MAERSADIPAETRPVWACEASFLAEEWGVTIRRVRQMAEEGRLRRCGRGLFDWTHGELVKFGASFLGQDRARGIDGDTLAAVGWLGHFWGRKPAPVTAEELAVWCGLCARWGLSEHDASALIARAAAMRGEHCPPFATSAH</sequence>
<evidence type="ECO:0000313" key="1">
    <source>
        <dbReference type="EMBL" id="MFC3571386.1"/>
    </source>
</evidence>